<dbReference type="PROSITE" id="PS50404">
    <property type="entry name" value="GST_NTER"/>
    <property type="match status" value="2"/>
</dbReference>
<dbReference type="Gene3D" id="3.40.30.10">
    <property type="entry name" value="Glutaredoxin"/>
    <property type="match status" value="2"/>
</dbReference>
<keyword evidence="5" id="KW-1185">Reference proteome</keyword>
<reference evidence="5" key="3">
    <citation type="journal article" date="2019" name="Int. J. Syst. Evol. Microbiol.">
        <title>The Global Catalogue of Microorganisms (GCM) 10K type strain sequencing project: providing services to taxonomists for standard genome sequencing and annotation.</title>
        <authorList>
            <consortium name="The Broad Institute Genomics Platform"/>
            <consortium name="The Broad Institute Genome Sequencing Center for Infectious Disease"/>
            <person name="Wu L."/>
            <person name="Ma J."/>
        </authorList>
    </citation>
    <scope>NUCLEOTIDE SEQUENCE [LARGE SCALE GENOMIC DNA]</scope>
    <source>
        <strain evidence="5">KCTC 62575</strain>
    </source>
</reference>
<reference evidence="2" key="4">
    <citation type="submission" date="2024-09" db="EMBL/GenBank/DDBJ databases">
        <authorList>
            <person name="Sun Q."/>
            <person name="Mori K."/>
        </authorList>
    </citation>
    <scope>NUCLEOTIDE SEQUENCE</scope>
    <source>
        <strain evidence="2">KCTC 62575</strain>
    </source>
</reference>
<feature type="domain" description="GST N-terminal" evidence="1">
    <location>
        <begin position="158"/>
        <end position="262"/>
    </location>
</feature>
<evidence type="ECO:0000313" key="3">
    <source>
        <dbReference type="EMBL" id="RFC82625.1"/>
    </source>
</evidence>
<dbReference type="Pfam" id="PF13417">
    <property type="entry name" value="GST_N_3"/>
    <property type="match status" value="2"/>
</dbReference>
<dbReference type="CDD" id="cd03041">
    <property type="entry name" value="GST_N_2GST_N"/>
    <property type="match status" value="1"/>
</dbReference>
<dbReference type="RefSeq" id="WP_107009277.1">
    <property type="nucleotide sequence ID" value="NZ_JAVIDQ010000002.1"/>
</dbReference>
<comment type="caution">
    <text evidence="3">The sequence shown here is derived from an EMBL/GenBank/DDBJ whole genome shotgun (WGS) entry which is preliminary data.</text>
</comment>
<dbReference type="InterPro" id="IPR004045">
    <property type="entry name" value="Glutathione_S-Trfase_N"/>
</dbReference>
<dbReference type="Proteomes" id="UP000240957">
    <property type="component" value="Unassembled WGS sequence"/>
</dbReference>
<dbReference type="EMBL" id="PYIX02000030">
    <property type="protein sequence ID" value="RFC82625.1"/>
    <property type="molecule type" value="Genomic_DNA"/>
</dbReference>
<dbReference type="SFLD" id="SFLDG01202">
    <property type="entry name" value="SUF2.2"/>
    <property type="match status" value="1"/>
</dbReference>
<dbReference type="SFLD" id="SFLDS00019">
    <property type="entry name" value="Glutathione_Transferase_(cytos"/>
    <property type="match status" value="1"/>
</dbReference>
<name>A0A371YMD2_9GAMM</name>
<sequence length="262" mass="29719">MVHHQIKVVQALASAITEGGRGANGTAFPNQPEKALKLYEFEGSPFCRRVREVMTLLNLDYEVYPCPKGGTKYRKIVKELGGKAQFPFFVDENTGEKLYESQDIIQYLFKNYGKSGKTPKKYTHYPKLPLVAFAGTLINGARGVWINKKIINRSAPEQLVQLWGFEASPYTRVVRGVLTELEIPFVFHNVAKERWQDQGPSILRLKPGKYEALKGGKREKIVSVMGRVKKDIQVPYFEDPNTGAKIFESEAIINYLQRKYGA</sequence>
<dbReference type="OrthoDB" id="9793736at2"/>
<evidence type="ECO:0000313" key="4">
    <source>
        <dbReference type="Proteomes" id="UP000240957"/>
    </source>
</evidence>
<dbReference type="EMBL" id="JBHRSF010000015">
    <property type="protein sequence ID" value="MFC2995104.1"/>
    <property type="molecule type" value="Genomic_DNA"/>
</dbReference>
<reference evidence="3 4" key="2">
    <citation type="submission" date="2018-08" db="EMBL/GenBank/DDBJ databases">
        <title>The draft genome of Acinetobacter sichuanensis strain WCHAc060041.</title>
        <authorList>
            <person name="Qin J."/>
            <person name="Feng Y."/>
            <person name="Zong Z."/>
        </authorList>
    </citation>
    <scope>NUCLEOTIDE SEQUENCE [LARGE SCALE GENOMIC DNA]</scope>
    <source>
        <strain evidence="3 4">WCHAc060041</strain>
    </source>
</reference>
<reference evidence="2" key="1">
    <citation type="journal article" date="2014" name="Int. J. Syst. Evol. Microbiol.">
        <title>Complete genome of a new Firmicutes species belonging to the dominant human colonic microbiota ('Ruminococcus bicirculans') reveals two chromosomes and a selective capacity to utilize plant glucans.</title>
        <authorList>
            <consortium name="NISC Comparative Sequencing Program"/>
            <person name="Wegmann U."/>
            <person name="Louis P."/>
            <person name="Goesmann A."/>
            <person name="Henrissat B."/>
            <person name="Duncan S.H."/>
            <person name="Flint H.J."/>
        </authorList>
    </citation>
    <scope>NUCLEOTIDE SEQUENCE</scope>
    <source>
        <strain evidence="2">KCTC 62575</strain>
    </source>
</reference>
<dbReference type="GO" id="GO:0016740">
    <property type="term" value="F:transferase activity"/>
    <property type="evidence" value="ECO:0007669"/>
    <property type="project" value="UniProtKB-KW"/>
</dbReference>
<organism evidence="3 4">
    <name type="scientific">Acinetobacter sichuanensis</name>
    <dbReference type="NCBI Taxonomy" id="2136183"/>
    <lineage>
        <taxon>Bacteria</taxon>
        <taxon>Pseudomonadati</taxon>
        <taxon>Pseudomonadota</taxon>
        <taxon>Gammaproteobacteria</taxon>
        <taxon>Moraxellales</taxon>
        <taxon>Moraxellaceae</taxon>
        <taxon>Acinetobacter</taxon>
    </lineage>
</organism>
<evidence type="ECO:0000313" key="5">
    <source>
        <dbReference type="Proteomes" id="UP001595455"/>
    </source>
</evidence>
<keyword evidence="3" id="KW-0808">Transferase</keyword>
<protein>
    <submittedName>
        <fullName evidence="2 3">Glutathione S-transferase</fullName>
    </submittedName>
</protein>
<dbReference type="PROSITE" id="PS51354">
    <property type="entry name" value="GLUTAREDOXIN_2"/>
    <property type="match status" value="1"/>
</dbReference>
<dbReference type="Proteomes" id="UP001595455">
    <property type="component" value="Unassembled WGS sequence"/>
</dbReference>
<proteinExistence type="predicted"/>
<evidence type="ECO:0000259" key="1">
    <source>
        <dbReference type="PROSITE" id="PS50404"/>
    </source>
</evidence>
<evidence type="ECO:0000313" key="2">
    <source>
        <dbReference type="EMBL" id="MFC2995104.1"/>
    </source>
</evidence>
<dbReference type="SUPFAM" id="SSF52833">
    <property type="entry name" value="Thioredoxin-like"/>
    <property type="match status" value="2"/>
</dbReference>
<dbReference type="InterPro" id="IPR040079">
    <property type="entry name" value="Glutathione_S-Trfase"/>
</dbReference>
<dbReference type="AlphaFoldDB" id="A0A371YMD2"/>
<dbReference type="InterPro" id="IPR036249">
    <property type="entry name" value="Thioredoxin-like_sf"/>
</dbReference>
<dbReference type="SFLD" id="SFLDG01181">
    <property type="entry name" value="SUF2"/>
    <property type="match status" value="1"/>
</dbReference>
<accession>A0A371YMD2</accession>
<dbReference type="PANTHER" id="PTHR45288:SF1">
    <property type="entry name" value="THIOREDOXIN FAMILY PROTEIN"/>
    <property type="match status" value="1"/>
</dbReference>
<feature type="domain" description="GST N-terminal" evidence="1">
    <location>
        <begin position="34"/>
        <end position="116"/>
    </location>
</feature>
<gene>
    <name evidence="2" type="ORF">ACFODO_07425</name>
    <name evidence="3" type="ORF">C9E89_015690</name>
</gene>
<dbReference type="PANTHER" id="PTHR45288">
    <property type="entry name" value="THIOREDOXIN FAMILY PROTEIN"/>
    <property type="match status" value="1"/>
</dbReference>